<evidence type="ECO:0000256" key="2">
    <source>
        <dbReference type="SAM" id="SignalP"/>
    </source>
</evidence>
<accession>A0A674PL26</accession>
<dbReference type="PANTHER" id="PTHR10424">
    <property type="entry name" value="VIRAL ENVELOPE PROTEIN"/>
    <property type="match status" value="1"/>
</dbReference>
<dbReference type="Ensembl" id="ENSTRUT00000087267.1">
    <property type="protein sequence ID" value="ENSTRUP00000086400.1"/>
    <property type="gene ID" value="ENSTRUG00000027443.1"/>
</dbReference>
<evidence type="ECO:0000256" key="1">
    <source>
        <dbReference type="SAM" id="Phobius"/>
    </source>
</evidence>
<keyword evidence="2" id="KW-0732">Signal</keyword>
<dbReference type="Gene3D" id="1.10.287.210">
    <property type="match status" value="1"/>
</dbReference>
<evidence type="ECO:0000313" key="4">
    <source>
        <dbReference type="Proteomes" id="UP000005226"/>
    </source>
</evidence>
<dbReference type="Pfam" id="PF00429">
    <property type="entry name" value="TLV_coat"/>
    <property type="match status" value="1"/>
</dbReference>
<dbReference type="SUPFAM" id="SSF58069">
    <property type="entry name" value="Virus ectodomain"/>
    <property type="match status" value="1"/>
</dbReference>
<dbReference type="InParanoid" id="A0A674PL26"/>
<dbReference type="PANTHER" id="PTHR10424:SF80">
    <property type="entry name" value="ENVELOPE GLYCOPROTEIN"/>
    <property type="match status" value="1"/>
</dbReference>
<dbReference type="GeneTree" id="ENSGT00530000064449"/>
<sequence length="583" mass="64167">MITVLLLCALWGGSQGNVGEICLGYTGVILDYIKGSDTTFQFDLCEVIGGCRDPGNWRNMDVYLCMYRNVHQICQNGYGPRFGAMCPGWDYVNWWTGQAWSASPPHGWSKENWEKITFTRGLLAGRNHKGLNPLLFSIKSMHSFPEIINNKGDDRLFIVLGVHVGGQDPKGIIQINFRNNSIPVPTLATPVADPKVVAVDFSKFTAEDVVKIATGYGDVNIWLEWIQATAKDQKMTNCVACSAARPKLYTAPAPLLVEADPQGFHCMLSLHMYDNPVNCSTLSDLFPVVSNKTAPPTFVSVRSNFTCLSLTGRRLVGDLPPTWCKYMVNVTTWSNASHFPQVLPSIRHRRGTSFDLTQGSPTYIDSIGIPRGVPDEYKLVDQASDGFENVPLISALFPITPNKNVDRINYVHYNVQRLANLTRDAVAGLSEQVAATSLMTVQNRMALDMLLAEKGGVCTMFGDQCCTFIPNNTAPDGSVTRALEGLRTLSDEMKAHSGVTNPLEKWMDRMFGKWKVIIVSVLMSLISATAGLILCGCCCIPCICSLCNRIIGTAIEGKQPPPYQMAQIRRETIPLMGVSDGEM</sequence>
<reference evidence="3" key="2">
    <citation type="submission" date="2025-08" db="UniProtKB">
        <authorList>
            <consortium name="Ensembl"/>
        </authorList>
    </citation>
    <scope>IDENTIFICATION</scope>
</reference>
<organism evidence="3 4">
    <name type="scientific">Takifugu rubripes</name>
    <name type="common">Japanese pufferfish</name>
    <name type="synonym">Fugu rubripes</name>
    <dbReference type="NCBI Taxonomy" id="31033"/>
    <lineage>
        <taxon>Eukaryota</taxon>
        <taxon>Metazoa</taxon>
        <taxon>Chordata</taxon>
        <taxon>Craniata</taxon>
        <taxon>Vertebrata</taxon>
        <taxon>Euteleostomi</taxon>
        <taxon>Actinopterygii</taxon>
        <taxon>Neopterygii</taxon>
        <taxon>Teleostei</taxon>
        <taxon>Neoteleostei</taxon>
        <taxon>Acanthomorphata</taxon>
        <taxon>Eupercaria</taxon>
        <taxon>Tetraodontiformes</taxon>
        <taxon>Tetradontoidea</taxon>
        <taxon>Tetraodontidae</taxon>
        <taxon>Takifugu</taxon>
    </lineage>
</organism>
<keyword evidence="1" id="KW-1133">Transmembrane helix</keyword>
<reference evidence="3" key="3">
    <citation type="submission" date="2025-09" db="UniProtKB">
        <authorList>
            <consortium name="Ensembl"/>
        </authorList>
    </citation>
    <scope>IDENTIFICATION</scope>
</reference>
<dbReference type="Proteomes" id="UP000005226">
    <property type="component" value="Chromosome 13"/>
</dbReference>
<dbReference type="CDD" id="cd09951">
    <property type="entry name" value="HERV-Rb-like_HR1-HR2"/>
    <property type="match status" value="1"/>
</dbReference>
<dbReference type="AlphaFoldDB" id="A0A674PL26"/>
<keyword evidence="1" id="KW-0472">Membrane</keyword>
<protein>
    <submittedName>
        <fullName evidence="3">Uncharacterized protein</fullName>
    </submittedName>
</protein>
<keyword evidence="1" id="KW-0812">Transmembrane</keyword>
<proteinExistence type="predicted"/>
<dbReference type="OMA" id="YTEPANC"/>
<evidence type="ECO:0000313" key="3">
    <source>
        <dbReference type="Ensembl" id="ENSTRUP00000086400.1"/>
    </source>
</evidence>
<name>A0A674PL26_TAKRU</name>
<feature type="chain" id="PRO_5025488876" evidence="2">
    <location>
        <begin position="17"/>
        <end position="583"/>
    </location>
</feature>
<feature type="signal peptide" evidence="2">
    <location>
        <begin position="1"/>
        <end position="16"/>
    </location>
</feature>
<dbReference type="InterPro" id="IPR018154">
    <property type="entry name" value="TLV/ENV_coat_polyprotein"/>
</dbReference>
<reference evidence="3 4" key="1">
    <citation type="journal article" date="2011" name="Genome Biol. Evol.">
        <title>Integration of the genetic map and genome assembly of fugu facilitates insights into distinct features of genome evolution in teleosts and mammals.</title>
        <authorList>
            <person name="Kai W."/>
            <person name="Kikuchi K."/>
            <person name="Tohari S."/>
            <person name="Chew A.K."/>
            <person name="Tay A."/>
            <person name="Fujiwara A."/>
            <person name="Hosoya S."/>
            <person name="Suetake H."/>
            <person name="Naruse K."/>
            <person name="Brenner S."/>
            <person name="Suzuki Y."/>
            <person name="Venkatesh B."/>
        </authorList>
    </citation>
    <scope>NUCLEOTIDE SEQUENCE [LARGE SCALE GENOMIC DNA]</scope>
</reference>
<keyword evidence="4" id="KW-1185">Reference proteome</keyword>
<feature type="transmembrane region" description="Helical" evidence="1">
    <location>
        <begin position="517"/>
        <end position="543"/>
    </location>
</feature>